<evidence type="ECO:0000313" key="5">
    <source>
        <dbReference type="Proteomes" id="UP000077315"/>
    </source>
</evidence>
<feature type="domain" description="Cell morphogenesis central region" evidence="3">
    <location>
        <begin position="675"/>
        <end position="1147"/>
    </location>
</feature>
<organism evidence="4 5">
    <name type="scientific">Phycomyces blakesleeanus (strain ATCC 8743b / DSM 1359 / FGSC 10004 / NBRC 33097 / NRRL 1555)</name>
    <dbReference type="NCBI Taxonomy" id="763407"/>
    <lineage>
        <taxon>Eukaryota</taxon>
        <taxon>Fungi</taxon>
        <taxon>Fungi incertae sedis</taxon>
        <taxon>Mucoromycota</taxon>
        <taxon>Mucoromycotina</taxon>
        <taxon>Mucoromycetes</taxon>
        <taxon>Mucorales</taxon>
        <taxon>Phycomycetaceae</taxon>
        <taxon>Phycomyces</taxon>
    </lineage>
</organism>
<dbReference type="GO" id="GO:0030427">
    <property type="term" value="C:site of polarized growth"/>
    <property type="evidence" value="ECO:0007669"/>
    <property type="project" value="TreeGrafter"/>
</dbReference>
<dbReference type="Pfam" id="PF14225">
    <property type="entry name" value="MOR2-PAG1_C"/>
    <property type="match status" value="1"/>
</dbReference>
<dbReference type="SUPFAM" id="SSF48371">
    <property type="entry name" value="ARM repeat"/>
    <property type="match status" value="3"/>
</dbReference>
<dbReference type="STRING" id="763407.A0A163A2L4"/>
<dbReference type="InParanoid" id="A0A163A2L4"/>
<keyword evidence="5" id="KW-1185">Reference proteome</keyword>
<dbReference type="InterPro" id="IPR025614">
    <property type="entry name" value="Cell_morpho_N"/>
</dbReference>
<dbReference type="EMBL" id="KV440988">
    <property type="protein sequence ID" value="OAD70641.1"/>
    <property type="molecule type" value="Genomic_DNA"/>
</dbReference>
<dbReference type="Proteomes" id="UP000077315">
    <property type="component" value="Unassembled WGS sequence"/>
</dbReference>
<feature type="domain" description="Cell morphogenesis protein N-terminal" evidence="1">
    <location>
        <begin position="55"/>
        <end position="636"/>
    </location>
</feature>
<dbReference type="InterPro" id="IPR029473">
    <property type="entry name" value="MOR2-PAG1_mid"/>
</dbReference>
<evidence type="ECO:0008006" key="6">
    <source>
        <dbReference type="Google" id="ProtNLM"/>
    </source>
</evidence>
<dbReference type="RefSeq" id="XP_018288681.1">
    <property type="nucleotide sequence ID" value="XM_018443628.1"/>
</dbReference>
<gene>
    <name evidence="4" type="ORF">PHYBLDRAFT_85885</name>
</gene>
<evidence type="ECO:0000259" key="1">
    <source>
        <dbReference type="Pfam" id="PF14222"/>
    </source>
</evidence>
<dbReference type="PANTHER" id="PTHR12295:SF30">
    <property type="entry name" value="PROTEIN FURRY"/>
    <property type="match status" value="1"/>
</dbReference>
<evidence type="ECO:0000259" key="2">
    <source>
        <dbReference type="Pfam" id="PF14225"/>
    </source>
</evidence>
<dbReference type="PANTHER" id="PTHR12295">
    <property type="entry name" value="FURRY-RELATED"/>
    <property type="match status" value="1"/>
</dbReference>
<feature type="domain" description="Cell morphogenesis central region" evidence="3">
    <location>
        <begin position="1182"/>
        <end position="1411"/>
    </location>
</feature>
<feature type="domain" description="Cell morphogenesis central region" evidence="3">
    <location>
        <begin position="1483"/>
        <end position="1658"/>
    </location>
</feature>
<proteinExistence type="predicted"/>
<dbReference type="VEuPathDB" id="FungiDB:PHYBLDRAFT_85885"/>
<dbReference type="InterPro" id="IPR016024">
    <property type="entry name" value="ARM-type_fold"/>
</dbReference>
<dbReference type="GeneID" id="29004533"/>
<feature type="non-terminal residue" evidence="4">
    <location>
        <position position="1940"/>
    </location>
</feature>
<accession>A0A163A2L4</accession>
<dbReference type="OrthoDB" id="6287725at2759"/>
<feature type="domain" description="Cell morphogenesis protein C-terminal" evidence="2">
    <location>
        <begin position="1694"/>
        <end position="1940"/>
    </location>
</feature>
<dbReference type="FunCoup" id="A0A163A2L4">
    <property type="interactions" value="255"/>
</dbReference>
<dbReference type="InterPro" id="IPR039867">
    <property type="entry name" value="Furry/Tao3/Mor2"/>
</dbReference>
<dbReference type="GO" id="GO:0005938">
    <property type="term" value="C:cell cortex"/>
    <property type="evidence" value="ECO:0007669"/>
    <property type="project" value="TreeGrafter"/>
</dbReference>
<protein>
    <recommendedName>
        <fullName evidence="6">Cell morphogenesis protein N-terminal domain-containing protein</fullName>
    </recommendedName>
</protein>
<name>A0A163A2L4_PHYB8</name>
<reference evidence="5" key="1">
    <citation type="submission" date="2015-06" db="EMBL/GenBank/DDBJ databases">
        <title>Expansion of signal transduction pathways in fungi by whole-genome duplication.</title>
        <authorList>
            <consortium name="DOE Joint Genome Institute"/>
            <person name="Corrochano L.M."/>
            <person name="Kuo A."/>
            <person name="Marcet-Houben M."/>
            <person name="Polaino S."/>
            <person name="Salamov A."/>
            <person name="Villalobos J.M."/>
            <person name="Alvarez M.I."/>
            <person name="Avalos J."/>
            <person name="Benito E.P."/>
            <person name="Benoit I."/>
            <person name="Burger G."/>
            <person name="Camino L.P."/>
            <person name="Canovas D."/>
            <person name="Cerda-Olmedo E."/>
            <person name="Cheng J.-F."/>
            <person name="Dominguez A."/>
            <person name="Elias M."/>
            <person name="Eslava A.P."/>
            <person name="Glaser F."/>
            <person name="Grimwood J."/>
            <person name="Gutierrez G."/>
            <person name="Heitman J."/>
            <person name="Henrissat B."/>
            <person name="Iturriaga E.A."/>
            <person name="Lang B.F."/>
            <person name="Lavin J.L."/>
            <person name="Lee S."/>
            <person name="Li W."/>
            <person name="Lindquist E."/>
            <person name="Lopez-Garcia S."/>
            <person name="Luque E.M."/>
            <person name="Marcos A.T."/>
            <person name="Martin J."/>
            <person name="McCluskey K."/>
            <person name="Medina H.R."/>
            <person name="Miralles-Duran A."/>
            <person name="Miyazaki A."/>
            <person name="Munoz-Torres E."/>
            <person name="Oguiza J.A."/>
            <person name="Ohm R."/>
            <person name="Olmedo M."/>
            <person name="Orejas M."/>
            <person name="Ortiz-Castellanos L."/>
            <person name="Pisabarro A.G."/>
            <person name="Rodriguez-Romero J."/>
            <person name="Ruiz-Herrera J."/>
            <person name="Ruiz-Vazquez R."/>
            <person name="Sanz C."/>
            <person name="Schackwitz W."/>
            <person name="Schmutz J."/>
            <person name="Shahriari M."/>
            <person name="Shelest E."/>
            <person name="Silva-Franco F."/>
            <person name="Soanes D."/>
            <person name="Syed K."/>
            <person name="Tagua V.G."/>
            <person name="Talbot N.J."/>
            <person name="Thon M."/>
            <person name="De vries R.P."/>
            <person name="Wiebenga A."/>
            <person name="Yadav J.S."/>
            <person name="Braun E.L."/>
            <person name="Baker S."/>
            <person name="Garre V."/>
            <person name="Horwitz B."/>
            <person name="Torres-Martinez S."/>
            <person name="Idnurm A."/>
            <person name="Herrera-Estrella A."/>
            <person name="Gabaldon T."/>
            <person name="Grigoriev I.V."/>
        </authorList>
    </citation>
    <scope>NUCLEOTIDE SEQUENCE [LARGE SCALE GENOMIC DNA]</scope>
    <source>
        <strain evidence="5">NRRL 1555(-)</strain>
    </source>
</reference>
<dbReference type="GO" id="GO:0000902">
    <property type="term" value="P:cell morphogenesis"/>
    <property type="evidence" value="ECO:0007669"/>
    <property type="project" value="InterPro"/>
</dbReference>
<dbReference type="InterPro" id="IPR025481">
    <property type="entry name" value="Cell_Morphogen_C"/>
</dbReference>
<evidence type="ECO:0000313" key="4">
    <source>
        <dbReference type="EMBL" id="OAD70641.1"/>
    </source>
</evidence>
<dbReference type="Pfam" id="PF14228">
    <property type="entry name" value="MOR2-PAG1_mid"/>
    <property type="match status" value="3"/>
</dbReference>
<dbReference type="Pfam" id="PF14222">
    <property type="entry name" value="MOR2-PAG1_N"/>
    <property type="match status" value="1"/>
</dbReference>
<evidence type="ECO:0000259" key="3">
    <source>
        <dbReference type="Pfam" id="PF14228"/>
    </source>
</evidence>
<feature type="non-terminal residue" evidence="4">
    <location>
        <position position="1"/>
    </location>
</feature>
<sequence length="1940" mass="220243">LLGKGADPSFDKLFISLASLASSQQKAVIDAVMRWRSEMSAPLSRTREVESVLKERQSLSSVYILCRALIEIVRRFSADTCPESVGENLEEIVFIQLKKPDPDAIKRSANRTASMNLFAELIGELSNIRFASVSDRFIAELEKYNSHTIMKERQSHMEMLIRGMRFLKIKIYPLDALEETADFLSSCASFFKNAHGAKVKHAYANLFVQLLLPIAEVAVAEVNFPAWVKAVDLMYPRALKMTLKPRHILGGYPLVTTLLCVSRKEFFTTNWLPIVESCYQKFNKDKYTRQMAIGCISRLVWTYLFRCTESVSASFKKLDNIIKNIFPPFRRAVYPSEIPLDHFILITYFCLMKDVDTAMKKVTYYLLNTENSNSLHWETINPERVIIGLRAFRMMLSDLEKNVLRPPFPGDPDMTAPGISISCSADVFSGPIRAVKAEVMEQVEEIICKVLISLDQTFGRLLLLEEKNIVLRNITGSGTNTGGGLSANYSVPMFTNGVSMSSTSDGGPQIHHQYATFSVSYTKDKQTYFDVLTTILDSMPRLMPAGIPLPRLVEMLSRYTVHIDPEVIQAASQALLRIAAQIDSQTVVTGYSRFVYRIEDRCCDVLTSLANGPLTGGNYNGNKGVMKLYVDLLAIWAEQVDLSALKDLEMSSNENPNGTSKAQTNLIRLFNMVEETEANGLLFLCSQSSSARRSAIQIIKFAAQLENRLEALLEKEPHHEHLSTLIAQLNNFFSKSQKYGRLYDLLESIGQDLIKFDNDSNVLLGSKISIETRIRIQQHQRRGVKHVLIQIAESDHSADLVIWNICFPKVFKFCFEHFPGTVALCRQNICMRLVQMYPFIMGSLETIKAGPAGTLSMAKSSNSGHKAASPEMVDQWRIYLVFACATATLSEDRSPTATWANSGRKGSTLVDKIATPRDLFRMALKFVTCEHRQIREGAIQGLGNVNKATYKILMTDLQPFVRTVLDDGKQRNNQKPYQNKRSKKHDRLRISLMHLLELTAGCLSEKEHLEDKELMNMMMSYIKETKSFLTDVEVQLEWEYHKLRMHLCGTVEKLYENIMRLEEPTSVMSFETRLGLYKMFEEWCGYGMYANNTRARDAAMMRDVLEQCKDPRERGTMTQILEEERKSLETAALSAMAMLCRGPLYAFLGQKKARQAVIQFDLHNVFRWIDAVFESHDPKCHSIARRALEALLIYNQDQSLLLDDIIEQCYAGNPKLEFTQGYFLAFAEILCKVEDYPCHIHQVMSLALFKAGDSKKAIRKSAIALLRTIEERVFADSCAKEYEIGITSSLPAIYKYTQTLLSARLALDHPEQTYSMLSEISQRFEHISPNSQREVLAYMIPWLRKIDLSVGPQDSELSASAYMVLSNLYYITIKFGDVYVKEVAALWSQLVDHGRNVRAIIMYLLDMGLEKRNPWFLIHAKRVFVCLGRTPAFNRIVEEVIAEITPRSMVPQLKEASIRHTHAFPLLFVADTEKVLPSYEKRPVFSRGQLAMVFLVDLAIEAGADLAPHLPLLLHSIFVQLDHLTSIVCDQSRCLLINLIHSIVIRQSIDSDIPTKATEVTQWLASKEGKRLWAYENITSKNPRLQSSEELKDLLNKVVDVFSHEDPGLRQKWGETALKWATCCSVRHIACRSFQCFRALMPAFNQHMLADMLARLSNTIADKSDDIRGFSLEIIITLTEVTTAMDKAQMDQFPQLFWAAVACLYSPYEAEHSEALLLLEVVLEKYGFCSELAESFPKNWSSEFDGLQPLLLKGLQFSSAEERTFSILSRIMLIDNPPLIDPSETRLMYLLLGSIPRLLHALDDDETLDPSTVELANKMTQLFERYSLPDVQRILATYPKQKAKFQKDYLEQMLGSIRDIFLPKYGKTALMFSILLVKNKMPFYREKGLMMIENLVPYVTGKTNWPGGSNSPIPIDIASLEPLLQLIQTDFGDKALSILN</sequence>